<organism evidence="11 12">
    <name type="scientific">Alkalicella caledoniensis</name>
    <dbReference type="NCBI Taxonomy" id="2731377"/>
    <lineage>
        <taxon>Bacteria</taxon>
        <taxon>Bacillati</taxon>
        <taxon>Bacillota</taxon>
        <taxon>Clostridia</taxon>
        <taxon>Eubacteriales</taxon>
        <taxon>Proteinivoracaceae</taxon>
        <taxon>Alkalicella</taxon>
    </lineage>
</organism>
<evidence type="ECO:0000256" key="2">
    <source>
        <dbReference type="ARBA" id="ARBA00012438"/>
    </source>
</evidence>
<feature type="domain" description="Signal transduction histidine kinase subgroup 3 dimerisation and phosphoacceptor" evidence="10">
    <location>
        <begin position="175"/>
        <end position="238"/>
    </location>
</feature>
<dbReference type="Proteomes" id="UP000516160">
    <property type="component" value="Chromosome"/>
</dbReference>
<feature type="transmembrane region" description="Helical" evidence="9">
    <location>
        <begin position="12"/>
        <end position="31"/>
    </location>
</feature>
<dbReference type="KEGG" id="acae:HYG86_14265"/>
<keyword evidence="9" id="KW-0812">Transmembrane</keyword>
<dbReference type="RefSeq" id="WP_213166252.1">
    <property type="nucleotide sequence ID" value="NZ_CP058559.1"/>
</dbReference>
<keyword evidence="12" id="KW-1185">Reference proteome</keyword>
<evidence type="ECO:0000259" key="10">
    <source>
        <dbReference type="Pfam" id="PF07730"/>
    </source>
</evidence>
<keyword evidence="9" id="KW-0472">Membrane</keyword>
<feature type="transmembrane region" description="Helical" evidence="9">
    <location>
        <begin position="113"/>
        <end position="132"/>
    </location>
</feature>
<feature type="transmembrane region" description="Helical" evidence="9">
    <location>
        <begin position="83"/>
        <end position="106"/>
    </location>
</feature>
<reference evidence="11 12" key="1">
    <citation type="submission" date="2020-07" db="EMBL/GenBank/DDBJ databases">
        <title>Alkalicella. sp. LB2 genome.</title>
        <authorList>
            <person name="Postec A."/>
            <person name="Quemeneur M."/>
        </authorList>
    </citation>
    <scope>NUCLEOTIDE SEQUENCE [LARGE SCALE GENOMIC DNA]</scope>
    <source>
        <strain evidence="11 12">LB2</strain>
    </source>
</reference>
<dbReference type="EC" id="2.7.13.3" evidence="2"/>
<evidence type="ECO:0000256" key="5">
    <source>
        <dbReference type="ARBA" id="ARBA00022741"/>
    </source>
</evidence>
<evidence type="ECO:0000256" key="8">
    <source>
        <dbReference type="ARBA" id="ARBA00023012"/>
    </source>
</evidence>
<evidence type="ECO:0000313" key="11">
    <source>
        <dbReference type="EMBL" id="QNO15848.1"/>
    </source>
</evidence>
<dbReference type="PANTHER" id="PTHR24421:SF10">
    <property type="entry name" value="NITRATE_NITRITE SENSOR PROTEIN NARQ"/>
    <property type="match status" value="1"/>
</dbReference>
<dbReference type="InterPro" id="IPR036890">
    <property type="entry name" value="HATPase_C_sf"/>
</dbReference>
<dbReference type="Pfam" id="PF07730">
    <property type="entry name" value="HisKA_3"/>
    <property type="match status" value="1"/>
</dbReference>
<comment type="catalytic activity">
    <reaction evidence="1">
        <text>ATP + protein L-histidine = ADP + protein N-phospho-L-histidine.</text>
        <dbReference type="EC" id="2.7.13.3"/>
    </reaction>
</comment>
<dbReference type="AlphaFoldDB" id="A0A7G9WAY6"/>
<evidence type="ECO:0000256" key="9">
    <source>
        <dbReference type="SAM" id="Phobius"/>
    </source>
</evidence>
<keyword evidence="5" id="KW-0547">Nucleotide-binding</keyword>
<evidence type="ECO:0000256" key="6">
    <source>
        <dbReference type="ARBA" id="ARBA00022777"/>
    </source>
</evidence>
<keyword evidence="6 11" id="KW-0418">Kinase</keyword>
<evidence type="ECO:0000256" key="1">
    <source>
        <dbReference type="ARBA" id="ARBA00000085"/>
    </source>
</evidence>
<evidence type="ECO:0000256" key="7">
    <source>
        <dbReference type="ARBA" id="ARBA00022840"/>
    </source>
</evidence>
<dbReference type="CDD" id="cd16917">
    <property type="entry name" value="HATPase_UhpB-NarQ-NarX-like"/>
    <property type="match status" value="1"/>
</dbReference>
<dbReference type="Gene3D" id="1.20.5.1930">
    <property type="match status" value="1"/>
</dbReference>
<evidence type="ECO:0000256" key="4">
    <source>
        <dbReference type="ARBA" id="ARBA00022679"/>
    </source>
</evidence>
<dbReference type="GO" id="GO:0000155">
    <property type="term" value="F:phosphorelay sensor kinase activity"/>
    <property type="evidence" value="ECO:0007669"/>
    <property type="project" value="InterPro"/>
</dbReference>
<keyword evidence="3" id="KW-0597">Phosphoprotein</keyword>
<accession>A0A7G9WAY6</accession>
<evidence type="ECO:0000313" key="12">
    <source>
        <dbReference type="Proteomes" id="UP000516160"/>
    </source>
</evidence>
<keyword evidence="7" id="KW-0067">ATP-binding</keyword>
<proteinExistence type="predicted"/>
<dbReference type="GO" id="GO:0016020">
    <property type="term" value="C:membrane"/>
    <property type="evidence" value="ECO:0007669"/>
    <property type="project" value="InterPro"/>
</dbReference>
<keyword evidence="4" id="KW-0808">Transferase</keyword>
<feature type="transmembrane region" description="Helical" evidence="9">
    <location>
        <begin position="37"/>
        <end position="53"/>
    </location>
</feature>
<dbReference type="EMBL" id="CP058559">
    <property type="protein sequence ID" value="QNO15848.1"/>
    <property type="molecule type" value="Genomic_DNA"/>
</dbReference>
<dbReference type="SUPFAM" id="SSF55874">
    <property type="entry name" value="ATPase domain of HSP90 chaperone/DNA topoisomerase II/histidine kinase"/>
    <property type="match status" value="1"/>
</dbReference>
<feature type="transmembrane region" description="Helical" evidence="9">
    <location>
        <begin position="60"/>
        <end position="77"/>
    </location>
</feature>
<evidence type="ECO:0000256" key="3">
    <source>
        <dbReference type="ARBA" id="ARBA00022553"/>
    </source>
</evidence>
<dbReference type="InterPro" id="IPR011712">
    <property type="entry name" value="Sig_transdc_His_kin_sub3_dim/P"/>
</dbReference>
<dbReference type="PANTHER" id="PTHR24421">
    <property type="entry name" value="NITRATE/NITRITE SENSOR PROTEIN NARX-RELATED"/>
    <property type="match status" value="1"/>
</dbReference>
<dbReference type="Gene3D" id="3.30.565.10">
    <property type="entry name" value="Histidine kinase-like ATPase, C-terminal domain"/>
    <property type="match status" value="1"/>
</dbReference>
<dbReference type="InterPro" id="IPR050482">
    <property type="entry name" value="Sensor_HK_TwoCompSys"/>
</dbReference>
<keyword evidence="8" id="KW-0902">Two-component regulatory system</keyword>
<name>A0A7G9WAY6_ALKCA</name>
<keyword evidence="9" id="KW-1133">Transmembrane helix</keyword>
<gene>
    <name evidence="11" type="ORF">HYG86_14265</name>
</gene>
<dbReference type="GO" id="GO:0005524">
    <property type="term" value="F:ATP binding"/>
    <property type="evidence" value="ECO:0007669"/>
    <property type="project" value="UniProtKB-KW"/>
</dbReference>
<protein>
    <recommendedName>
        <fullName evidence="2">histidine kinase</fullName>
        <ecNumber evidence="2">2.7.13.3</ecNumber>
    </recommendedName>
</protein>
<sequence>MVEKKNSYSLELVGILYKNLGIILLYLLWFFTDGSGVGFFFILFLTIMMLLRWRFEKLKWTLLIDQAACIAISFFWYEGIYGLGLIAFDTILLKFPVAILPALIYALYNFNDYFLLIVIAQSLFVGTALLGWKLETEKAVYQRDEDSKKRYELESMKDDLLVANVQVVRMAEISERARIAREIHDNAGHEIIAAYMSLQVVEGMLDDPKQCKEMFSESMKRLESGIEKIRESVHNLAPLTTVGVQYLQKLCDEFTLCPINIEVHGDTSKVPIYLWSILEPCLKEALTNIVRHSDAKNVHVALDVTPYIVRLSVENDGVKGDIKAPGIGLRNLKQRAAAVGGNISADTSKGFRLICVLPIE</sequence>
<dbReference type="GO" id="GO:0046983">
    <property type="term" value="F:protein dimerization activity"/>
    <property type="evidence" value="ECO:0007669"/>
    <property type="project" value="InterPro"/>
</dbReference>